<proteinExistence type="predicted"/>
<keyword evidence="2" id="KW-0489">Methyltransferase</keyword>
<protein>
    <submittedName>
        <fullName evidence="2">Methyltransferase domain-containing protein</fullName>
    </submittedName>
</protein>
<dbReference type="AlphaFoldDB" id="A0A5F1YRH9"/>
<keyword evidence="3" id="KW-1185">Reference proteome</keyword>
<feature type="domain" description="Methyltransferase type 11" evidence="1">
    <location>
        <begin position="28"/>
        <end position="80"/>
    </location>
</feature>
<evidence type="ECO:0000313" key="2">
    <source>
        <dbReference type="EMBL" id="TGK30907.1"/>
    </source>
</evidence>
<evidence type="ECO:0000259" key="1">
    <source>
        <dbReference type="Pfam" id="PF08241"/>
    </source>
</evidence>
<name>A0A5F1YRH9_9LEPT</name>
<dbReference type="EMBL" id="RQFA01000066">
    <property type="protein sequence ID" value="TGK30907.1"/>
    <property type="molecule type" value="Genomic_DNA"/>
</dbReference>
<comment type="caution">
    <text evidence="2">The sequence shown here is derived from an EMBL/GenBank/DDBJ whole genome shotgun (WGS) entry which is preliminary data.</text>
</comment>
<evidence type="ECO:0000313" key="3">
    <source>
        <dbReference type="Proteomes" id="UP000298277"/>
    </source>
</evidence>
<sequence>MRYMLVNLGCGSRYHSAWTNIDFLKSGPDVIQYDLRSGIPLQANSVDVVYHSHVLEHFPRHEALAFLKNCFFVLKPGGILRVVVPDLETIITEYLLQMKSAKEGNEEASARYDWILLELFDQVARNSSGGEMLKHWKQTPLPAEDYIIKRLGSEVKDALKEIRIQPVADPQGRPAIHSRIIHRLKKYCLRILGYTYEMAEIGKFRKSGEIHYCMYDEYSLRRVLLETGFVGPNRCAADQSNIPDFSSYRLDTELDGSVRKPDSLFMEARKPS</sequence>
<organism evidence="2 3">
    <name type="scientific">Leptospira gomenensis</name>
    <dbReference type="NCBI Taxonomy" id="2484974"/>
    <lineage>
        <taxon>Bacteria</taxon>
        <taxon>Pseudomonadati</taxon>
        <taxon>Spirochaetota</taxon>
        <taxon>Spirochaetia</taxon>
        <taxon>Leptospirales</taxon>
        <taxon>Leptospiraceae</taxon>
        <taxon>Leptospira</taxon>
    </lineage>
</organism>
<dbReference type="GO" id="GO:0008757">
    <property type="term" value="F:S-adenosylmethionine-dependent methyltransferase activity"/>
    <property type="evidence" value="ECO:0007669"/>
    <property type="project" value="InterPro"/>
</dbReference>
<reference evidence="2" key="1">
    <citation type="journal article" date="2019" name="PLoS Negl. Trop. Dis.">
        <title>Revisiting the worldwide diversity of Leptospira species in the environment.</title>
        <authorList>
            <person name="Vincent A.T."/>
            <person name="Schiettekatte O."/>
            <person name="Bourhy P."/>
            <person name="Veyrier F.J."/>
            <person name="Picardeau M."/>
        </authorList>
    </citation>
    <scope>NUCLEOTIDE SEQUENCE [LARGE SCALE GENOMIC DNA]</scope>
    <source>
        <strain evidence="2">201800299</strain>
    </source>
</reference>
<dbReference type="InterPro" id="IPR013216">
    <property type="entry name" value="Methyltransf_11"/>
</dbReference>
<dbReference type="InterPro" id="IPR029063">
    <property type="entry name" value="SAM-dependent_MTases_sf"/>
</dbReference>
<dbReference type="SUPFAM" id="SSF53335">
    <property type="entry name" value="S-adenosyl-L-methionine-dependent methyltransferases"/>
    <property type="match status" value="1"/>
</dbReference>
<dbReference type="Pfam" id="PF08241">
    <property type="entry name" value="Methyltransf_11"/>
    <property type="match status" value="1"/>
</dbReference>
<dbReference type="OrthoDB" id="9790710at2"/>
<gene>
    <name evidence="2" type="ORF">EHQ17_14375</name>
</gene>
<dbReference type="Gene3D" id="3.40.50.150">
    <property type="entry name" value="Vaccinia Virus protein VP39"/>
    <property type="match status" value="1"/>
</dbReference>
<dbReference type="CDD" id="cd02440">
    <property type="entry name" value="AdoMet_MTases"/>
    <property type="match status" value="1"/>
</dbReference>
<keyword evidence="2" id="KW-0808">Transferase</keyword>
<dbReference type="GO" id="GO:0032259">
    <property type="term" value="P:methylation"/>
    <property type="evidence" value="ECO:0007669"/>
    <property type="project" value="UniProtKB-KW"/>
</dbReference>
<dbReference type="Proteomes" id="UP000298277">
    <property type="component" value="Unassembled WGS sequence"/>
</dbReference>
<accession>A0A5F1YRH9</accession>